<proteinExistence type="predicted"/>
<dbReference type="EMBL" id="JACIIZ010000004">
    <property type="protein sequence ID" value="MBB6251312.1"/>
    <property type="molecule type" value="Genomic_DNA"/>
</dbReference>
<keyword evidence="1" id="KW-0812">Transmembrane</keyword>
<evidence type="ECO:0000313" key="3">
    <source>
        <dbReference type="Proteomes" id="UP000539175"/>
    </source>
</evidence>
<keyword evidence="1" id="KW-1133">Transmembrane helix</keyword>
<dbReference type="RefSeq" id="WP_184799668.1">
    <property type="nucleotide sequence ID" value="NZ_JACIIZ010000004.1"/>
</dbReference>
<keyword evidence="3" id="KW-1185">Reference proteome</keyword>
<feature type="transmembrane region" description="Helical" evidence="1">
    <location>
        <begin position="93"/>
        <end position="111"/>
    </location>
</feature>
<dbReference type="Proteomes" id="UP000539175">
    <property type="component" value="Unassembled WGS sequence"/>
</dbReference>
<protein>
    <submittedName>
        <fullName evidence="2">Uncharacterized protein</fullName>
    </submittedName>
</protein>
<sequence length="116" mass="12567">MTIEAGGARQAAKWVAIIGLAGNHVLAYQQAVDRLRAPSRALADMAGAIGQIFGQSPDKFKAGDLSFSDKVDLFVNPYTSVRDMAHWEGLNHLLFWPGLAALILFLILSFGGRTRP</sequence>
<reference evidence="2 3" key="1">
    <citation type="submission" date="2020-08" db="EMBL/GenBank/DDBJ databases">
        <title>Genomic Encyclopedia of Type Strains, Phase IV (KMG-IV): sequencing the most valuable type-strain genomes for metagenomic binning, comparative biology and taxonomic classification.</title>
        <authorList>
            <person name="Goeker M."/>
        </authorList>
    </citation>
    <scope>NUCLEOTIDE SEQUENCE [LARGE SCALE GENOMIC DNA]</scope>
    <source>
        <strain evidence="2 3">DSM 22198</strain>
    </source>
</reference>
<gene>
    <name evidence="2" type="ORF">FHS74_001857</name>
</gene>
<organism evidence="2 3">
    <name type="scientific">Nitrospirillum iridis</name>
    <dbReference type="NCBI Taxonomy" id="765888"/>
    <lineage>
        <taxon>Bacteria</taxon>
        <taxon>Pseudomonadati</taxon>
        <taxon>Pseudomonadota</taxon>
        <taxon>Alphaproteobacteria</taxon>
        <taxon>Rhodospirillales</taxon>
        <taxon>Azospirillaceae</taxon>
        <taxon>Nitrospirillum</taxon>
    </lineage>
</organism>
<name>A0A7X0AX28_9PROT</name>
<evidence type="ECO:0000313" key="2">
    <source>
        <dbReference type="EMBL" id="MBB6251312.1"/>
    </source>
</evidence>
<accession>A0A7X0AX28</accession>
<evidence type="ECO:0000256" key="1">
    <source>
        <dbReference type="SAM" id="Phobius"/>
    </source>
</evidence>
<dbReference type="AlphaFoldDB" id="A0A7X0AX28"/>
<comment type="caution">
    <text evidence="2">The sequence shown here is derived from an EMBL/GenBank/DDBJ whole genome shotgun (WGS) entry which is preliminary data.</text>
</comment>
<keyword evidence="1" id="KW-0472">Membrane</keyword>